<gene>
    <name evidence="3" type="ORF">SAMD00023353_1700180</name>
</gene>
<dbReference type="Pfam" id="PF09349">
    <property type="entry name" value="OHCU_decarbox"/>
    <property type="match status" value="1"/>
</dbReference>
<evidence type="ECO:0000313" key="4">
    <source>
        <dbReference type="Proteomes" id="UP000054516"/>
    </source>
</evidence>
<organism evidence="3">
    <name type="scientific">Rosellinia necatrix</name>
    <name type="common">White root-rot fungus</name>
    <dbReference type="NCBI Taxonomy" id="77044"/>
    <lineage>
        <taxon>Eukaryota</taxon>
        <taxon>Fungi</taxon>
        <taxon>Dikarya</taxon>
        <taxon>Ascomycota</taxon>
        <taxon>Pezizomycotina</taxon>
        <taxon>Sordariomycetes</taxon>
        <taxon>Xylariomycetidae</taxon>
        <taxon>Xylariales</taxon>
        <taxon>Xylariaceae</taxon>
        <taxon>Rosellinia</taxon>
    </lineage>
</organism>
<dbReference type="GO" id="GO:0006144">
    <property type="term" value="P:purine nucleobase metabolic process"/>
    <property type="evidence" value="ECO:0007669"/>
    <property type="project" value="UniProtKB-KW"/>
</dbReference>
<sequence length="215" mass="23494">MATPSLPPISSLSTADEKTIKSVLDTLFEPCPEIHSIAVPAIQRRRRIPANPGLTADLPSPVPSSLTIPDDAPFTSYASLVQHIGTLLHQLTVSISPSPSISLTVTRDKLHAILGSHPRLGSKRVDSAQSRAEQAQLNTGAQDEAERLAALNREYEERFPGLRYVVFVNGRARDVIMEDMRRRIDRGDIRAEEREGVQAMVDIALDRAGKLGSTD</sequence>
<dbReference type="OrthoDB" id="5398391at2759"/>
<accession>A0A1W2TKW1</accession>
<dbReference type="PANTHER" id="PTHR37987">
    <property type="entry name" value="CHROMOSOME 9, WHOLE GENOME SHOTGUN SEQUENCE"/>
    <property type="match status" value="1"/>
</dbReference>
<keyword evidence="1" id="KW-0659">Purine metabolism</keyword>
<dbReference type="AlphaFoldDB" id="A0A1W2TKW1"/>
<evidence type="ECO:0000313" key="3">
    <source>
        <dbReference type="EMBL" id="GAP88915.2"/>
    </source>
</evidence>
<proteinExistence type="predicted"/>
<protein>
    <submittedName>
        <fullName evidence="3">Putative ohcu decarboxylase</fullName>
    </submittedName>
</protein>
<dbReference type="PANTHER" id="PTHR37987:SF1">
    <property type="entry name" value="OXO-4-HYDROXY-4-CARBOXY-5-UREIDOIMIDAZOLINE DECARBOXYLASE DOMAIN-CONTAINING PROTEIN"/>
    <property type="match status" value="1"/>
</dbReference>
<dbReference type="InterPro" id="IPR018020">
    <property type="entry name" value="OHCU_decarboxylase"/>
</dbReference>
<reference evidence="3" key="1">
    <citation type="submission" date="2016-03" db="EMBL/GenBank/DDBJ databases">
        <title>Draft genome sequence of Rosellinia necatrix.</title>
        <authorList>
            <person name="Kanematsu S."/>
        </authorList>
    </citation>
    <scope>NUCLEOTIDE SEQUENCE [LARGE SCALE GENOMIC DNA]</scope>
    <source>
        <strain evidence="3">W97</strain>
    </source>
</reference>
<keyword evidence="4" id="KW-1185">Reference proteome</keyword>
<evidence type="ECO:0000259" key="2">
    <source>
        <dbReference type="Pfam" id="PF09349"/>
    </source>
</evidence>
<name>A0A1W2TKW1_ROSNE</name>
<evidence type="ECO:0000256" key="1">
    <source>
        <dbReference type="ARBA" id="ARBA00022631"/>
    </source>
</evidence>
<dbReference type="STRING" id="77044.A0A1W2TKW1"/>
<dbReference type="EMBL" id="DF977462">
    <property type="protein sequence ID" value="GAP88915.2"/>
    <property type="molecule type" value="Genomic_DNA"/>
</dbReference>
<dbReference type="InterPro" id="IPR036778">
    <property type="entry name" value="OHCU_decarboxylase_sf"/>
</dbReference>
<dbReference type="Gene3D" id="1.10.3330.10">
    <property type="entry name" value="Oxo-4-hydroxy-4-carboxy-5-ureidoimidazoline decarboxylase"/>
    <property type="match status" value="1"/>
</dbReference>
<feature type="domain" description="Oxo-4-hydroxy-4-carboxy-5-ureidoimidazoline decarboxylase" evidence="2">
    <location>
        <begin position="15"/>
        <end position="208"/>
    </location>
</feature>
<dbReference type="SUPFAM" id="SSF158694">
    <property type="entry name" value="UraD-Like"/>
    <property type="match status" value="1"/>
</dbReference>
<dbReference type="OMA" id="RINSGNT"/>
<dbReference type="Proteomes" id="UP000054516">
    <property type="component" value="Unassembled WGS sequence"/>
</dbReference>